<dbReference type="EMBL" id="BQNB010009078">
    <property type="protein sequence ID" value="GJS58433.1"/>
    <property type="molecule type" value="Genomic_DNA"/>
</dbReference>
<name>A0ABQ4X072_9ASTR</name>
<organism evidence="1 2">
    <name type="scientific">Tanacetum coccineum</name>
    <dbReference type="NCBI Taxonomy" id="301880"/>
    <lineage>
        <taxon>Eukaryota</taxon>
        <taxon>Viridiplantae</taxon>
        <taxon>Streptophyta</taxon>
        <taxon>Embryophyta</taxon>
        <taxon>Tracheophyta</taxon>
        <taxon>Spermatophyta</taxon>
        <taxon>Magnoliopsida</taxon>
        <taxon>eudicotyledons</taxon>
        <taxon>Gunneridae</taxon>
        <taxon>Pentapetalae</taxon>
        <taxon>asterids</taxon>
        <taxon>campanulids</taxon>
        <taxon>Asterales</taxon>
        <taxon>Asteraceae</taxon>
        <taxon>Asteroideae</taxon>
        <taxon>Anthemideae</taxon>
        <taxon>Anthemidinae</taxon>
        <taxon>Tanacetum</taxon>
    </lineage>
</organism>
<dbReference type="Proteomes" id="UP001151760">
    <property type="component" value="Unassembled WGS sequence"/>
</dbReference>
<sequence length="237" mass="26329">MLITLHHLESLLTTPLDRHDIFEGRSCISEFVARLSLVMESDFSWNEASPSLILYVDSKNLLIRFPAQSVGSSNTDVLDLPCLLVLITGTSQSRQHDNATYSASADDIAVQSCFFDIQLTNLSPRESKANPHPLISLSFFGDNLNHRNALGMERDCQHGLYTAGGVGSRVDEMILARERSGFAGEKVWGDIPVVTGFWGGKDGFRRSGKSHQHLLLKMAKDRCRLSFEEPLPRPSLL</sequence>
<proteinExistence type="predicted"/>
<evidence type="ECO:0000313" key="2">
    <source>
        <dbReference type="Proteomes" id="UP001151760"/>
    </source>
</evidence>
<comment type="caution">
    <text evidence="1">The sequence shown here is derived from an EMBL/GenBank/DDBJ whole genome shotgun (WGS) entry which is preliminary data.</text>
</comment>
<reference evidence="1" key="1">
    <citation type="journal article" date="2022" name="Int. J. Mol. Sci.">
        <title>Draft Genome of Tanacetum Coccineum: Genomic Comparison of Closely Related Tanacetum-Family Plants.</title>
        <authorList>
            <person name="Yamashiro T."/>
            <person name="Shiraishi A."/>
            <person name="Nakayama K."/>
            <person name="Satake H."/>
        </authorList>
    </citation>
    <scope>NUCLEOTIDE SEQUENCE</scope>
</reference>
<protein>
    <submittedName>
        <fullName evidence="1">Uncharacterized protein</fullName>
    </submittedName>
</protein>
<evidence type="ECO:0000313" key="1">
    <source>
        <dbReference type="EMBL" id="GJS58433.1"/>
    </source>
</evidence>
<keyword evidence="2" id="KW-1185">Reference proteome</keyword>
<reference evidence="1" key="2">
    <citation type="submission" date="2022-01" db="EMBL/GenBank/DDBJ databases">
        <authorList>
            <person name="Yamashiro T."/>
            <person name="Shiraishi A."/>
            <person name="Satake H."/>
            <person name="Nakayama K."/>
        </authorList>
    </citation>
    <scope>NUCLEOTIDE SEQUENCE</scope>
</reference>
<accession>A0ABQ4X072</accession>
<gene>
    <name evidence="1" type="ORF">Tco_0653217</name>
</gene>